<dbReference type="CDD" id="cd17747">
    <property type="entry name" value="BRCT_PARP1"/>
    <property type="match status" value="1"/>
</dbReference>
<dbReference type="InterPro" id="IPR036420">
    <property type="entry name" value="BRCT_dom_sf"/>
</dbReference>
<dbReference type="GO" id="GO:0070212">
    <property type="term" value="P:protein poly-ADP-ribosylation"/>
    <property type="evidence" value="ECO:0007669"/>
    <property type="project" value="TreeGrafter"/>
</dbReference>
<sequence length="290" mass="32553">MPGDQPEPTSSPDSSRKRESLSEDETVTTDHLSPAKKLKSGSLEGMKFVILGRTKREKKVLKEEIMKLGGKVGTRVNAFVAAVIASKTTLERESDAIYSARLHKIQVVPEDFVDEVRRGEEAPIALIKKMNIASWGDDPQPRIDGSILKILSGSLGKVTVVLADEAVVEPESGMETSACVHEEDDVKYSATLVQTDAESQEKSFFKMQLLRHKAHDFYWLFKMWGKLGGTEYEQKLVKYGNQKDGAVDEFLKIFLKKTGNSWSDKGRFVEKPGLMRLMTKVDEDEQREQL</sequence>
<proteinExistence type="predicted"/>
<evidence type="ECO:0000256" key="3">
    <source>
        <dbReference type="ARBA" id="ARBA00022679"/>
    </source>
</evidence>
<evidence type="ECO:0000256" key="2">
    <source>
        <dbReference type="ARBA" id="ARBA00022676"/>
    </source>
</evidence>
<dbReference type="EC" id="2.4.2.30" evidence="1"/>
<dbReference type="PANTHER" id="PTHR10459">
    <property type="entry name" value="DNA LIGASE"/>
    <property type="match status" value="1"/>
</dbReference>
<dbReference type="InterPro" id="IPR036930">
    <property type="entry name" value="WGR_dom_sf"/>
</dbReference>
<evidence type="ECO:0000259" key="8">
    <source>
        <dbReference type="PROSITE" id="PS51977"/>
    </source>
</evidence>
<dbReference type="GO" id="GO:0005730">
    <property type="term" value="C:nucleolus"/>
    <property type="evidence" value="ECO:0007669"/>
    <property type="project" value="TreeGrafter"/>
</dbReference>
<dbReference type="SUPFAM" id="SSF52113">
    <property type="entry name" value="BRCT domain"/>
    <property type="match status" value="1"/>
</dbReference>
<evidence type="ECO:0000256" key="6">
    <source>
        <dbReference type="SAM" id="MobiDB-lite"/>
    </source>
</evidence>
<reference evidence="9" key="1">
    <citation type="submission" date="2020-07" db="EMBL/GenBank/DDBJ databases">
        <authorList>
            <person name="Ferguson B K."/>
        </authorList>
    </citation>
    <scope>NUCLEOTIDE SEQUENCE</scope>
    <source>
        <strain evidence="9">L06</strain>
    </source>
</reference>
<dbReference type="GO" id="GO:1990404">
    <property type="term" value="F:NAD+-protein mono-ADP-ribosyltransferase activity"/>
    <property type="evidence" value="ECO:0007669"/>
    <property type="project" value="TreeGrafter"/>
</dbReference>
<keyword evidence="3" id="KW-0808">Transferase</keyword>
<dbReference type="SUPFAM" id="SSF142921">
    <property type="entry name" value="WGR domain-like"/>
    <property type="match status" value="1"/>
</dbReference>
<keyword evidence="4" id="KW-0520">NAD</keyword>
<evidence type="ECO:0000256" key="1">
    <source>
        <dbReference type="ARBA" id="ARBA00012020"/>
    </source>
</evidence>
<gene>
    <name evidence="9" type="ORF">BBRV_LOCUS39587</name>
</gene>
<evidence type="ECO:0000313" key="9">
    <source>
        <dbReference type="EMBL" id="CAD1545544.1"/>
    </source>
</evidence>
<evidence type="ECO:0000256" key="5">
    <source>
        <dbReference type="ARBA" id="ARBA00033987"/>
    </source>
</evidence>
<dbReference type="GO" id="GO:0003950">
    <property type="term" value="F:NAD+ poly-ADP-ribosyltransferase activity"/>
    <property type="evidence" value="ECO:0007669"/>
    <property type="project" value="UniProtKB-EC"/>
</dbReference>
<name>A0A6V7J6B8_9HYME</name>
<dbReference type="PROSITE" id="PS50172">
    <property type="entry name" value="BRCT"/>
    <property type="match status" value="1"/>
</dbReference>
<evidence type="ECO:0000256" key="4">
    <source>
        <dbReference type="ARBA" id="ARBA00023027"/>
    </source>
</evidence>
<dbReference type="GO" id="GO:0006302">
    <property type="term" value="P:double-strand break repair"/>
    <property type="evidence" value="ECO:0007669"/>
    <property type="project" value="TreeGrafter"/>
</dbReference>
<dbReference type="PROSITE" id="PS51977">
    <property type="entry name" value="WGR"/>
    <property type="match status" value="1"/>
</dbReference>
<keyword evidence="2" id="KW-0328">Glycosyltransferase</keyword>
<dbReference type="InterPro" id="IPR050800">
    <property type="entry name" value="ARTD/PARP"/>
</dbReference>
<dbReference type="AlphaFoldDB" id="A0A6V7J6B8"/>
<feature type="domain" description="WGR" evidence="8">
    <location>
        <begin position="177"/>
        <end position="275"/>
    </location>
</feature>
<feature type="domain" description="BRCT" evidence="7">
    <location>
        <begin position="38"/>
        <end position="115"/>
    </location>
</feature>
<dbReference type="PANTHER" id="PTHR10459:SF60">
    <property type="entry name" value="POLY [ADP-RIBOSE] POLYMERASE 2"/>
    <property type="match status" value="1"/>
</dbReference>
<dbReference type="InterPro" id="IPR001357">
    <property type="entry name" value="BRCT_dom"/>
</dbReference>
<dbReference type="Pfam" id="PF05406">
    <property type="entry name" value="WGR"/>
    <property type="match status" value="1"/>
</dbReference>
<dbReference type="EMBL" id="CADCXW020000012">
    <property type="protein sequence ID" value="CAD1545544.1"/>
    <property type="molecule type" value="Genomic_DNA"/>
</dbReference>
<dbReference type="Gene3D" id="3.40.50.10190">
    <property type="entry name" value="BRCT domain"/>
    <property type="match status" value="1"/>
</dbReference>
<accession>A0A6V7J6B8</accession>
<comment type="catalytic activity">
    <reaction evidence="5">
        <text>NAD(+) + (ADP-D-ribosyl)n-acceptor = nicotinamide + (ADP-D-ribosyl)n+1-acceptor + H(+).</text>
        <dbReference type="EC" id="2.4.2.30"/>
    </reaction>
</comment>
<feature type="region of interest" description="Disordered" evidence="6">
    <location>
        <begin position="1"/>
        <end position="38"/>
    </location>
</feature>
<dbReference type="SMART" id="SM00773">
    <property type="entry name" value="WGR"/>
    <property type="match status" value="1"/>
</dbReference>
<organism evidence="9">
    <name type="scientific">Bracon brevicornis</name>
    <dbReference type="NCBI Taxonomy" id="1563983"/>
    <lineage>
        <taxon>Eukaryota</taxon>
        <taxon>Metazoa</taxon>
        <taxon>Ecdysozoa</taxon>
        <taxon>Arthropoda</taxon>
        <taxon>Hexapoda</taxon>
        <taxon>Insecta</taxon>
        <taxon>Pterygota</taxon>
        <taxon>Neoptera</taxon>
        <taxon>Endopterygota</taxon>
        <taxon>Hymenoptera</taxon>
        <taxon>Apocrita</taxon>
        <taxon>Ichneumonoidea</taxon>
        <taxon>Braconidae</taxon>
        <taxon>Braconinae</taxon>
        <taxon>Bracon</taxon>
    </lineage>
</organism>
<evidence type="ECO:0000259" key="7">
    <source>
        <dbReference type="PROSITE" id="PS50172"/>
    </source>
</evidence>
<dbReference type="InterPro" id="IPR008893">
    <property type="entry name" value="WGR_domain"/>
</dbReference>
<protein>
    <recommendedName>
        <fullName evidence="1">NAD(+) ADP-ribosyltransferase</fullName>
        <ecNumber evidence="1">2.4.2.30</ecNumber>
    </recommendedName>
</protein>